<proteinExistence type="predicted"/>
<dbReference type="AlphaFoldDB" id="A0A9N8D6F4"/>
<dbReference type="EMBL" id="CAICTM010000018">
    <property type="protein sequence ID" value="CAB9497327.1"/>
    <property type="molecule type" value="Genomic_DNA"/>
</dbReference>
<keyword evidence="2" id="KW-1185">Reference proteome</keyword>
<evidence type="ECO:0000313" key="2">
    <source>
        <dbReference type="Proteomes" id="UP001153069"/>
    </source>
</evidence>
<organism evidence="1 2">
    <name type="scientific">Seminavis robusta</name>
    <dbReference type="NCBI Taxonomy" id="568900"/>
    <lineage>
        <taxon>Eukaryota</taxon>
        <taxon>Sar</taxon>
        <taxon>Stramenopiles</taxon>
        <taxon>Ochrophyta</taxon>
        <taxon>Bacillariophyta</taxon>
        <taxon>Bacillariophyceae</taxon>
        <taxon>Bacillariophycidae</taxon>
        <taxon>Naviculales</taxon>
        <taxon>Naviculaceae</taxon>
        <taxon>Seminavis</taxon>
    </lineage>
</organism>
<evidence type="ECO:0000313" key="1">
    <source>
        <dbReference type="EMBL" id="CAB9497327.1"/>
    </source>
</evidence>
<dbReference type="Proteomes" id="UP001153069">
    <property type="component" value="Unassembled WGS sequence"/>
</dbReference>
<protein>
    <submittedName>
        <fullName evidence="1">Uncharacterized protein</fullName>
    </submittedName>
</protein>
<name>A0A9N8D6F4_9STRA</name>
<gene>
    <name evidence="1" type="ORF">SEMRO_18_G012780.1</name>
</gene>
<sequence>MCGSCRKYDDLVLAVRASLEEQSNDDGPSAEPSDGRVFLMQLSFGGQRELRCRYRGMDETESFSARLHSTRTRQHASTRMWPLLQRQTPNIERQRSFRELLEEMMGTRLHSTRTRQHM</sequence>
<accession>A0A9N8D6F4</accession>
<reference evidence="1" key="1">
    <citation type="submission" date="2020-06" db="EMBL/GenBank/DDBJ databases">
        <authorList>
            <consortium name="Plant Systems Biology data submission"/>
        </authorList>
    </citation>
    <scope>NUCLEOTIDE SEQUENCE</scope>
    <source>
        <strain evidence="1">D6</strain>
    </source>
</reference>
<comment type="caution">
    <text evidence="1">The sequence shown here is derived from an EMBL/GenBank/DDBJ whole genome shotgun (WGS) entry which is preliminary data.</text>
</comment>